<sequence>MNNLEYYKNKKDSKVIKYLKEYNLYNDGNFNSDSIKLLICFIIKDNTKRISYRNEMLKKVLNELFENYKYDKCYEKFHSLLNEEKESKCNSIVNFNILENPEYLDINAYSYIKEFNPLFITCFNTSDILMKTLINHRLDIQW</sequence>
<gene>
    <name evidence="1" type="ORF">BCR36DRAFT_455308</name>
</gene>
<name>A0A1Y1V4A7_9FUNG</name>
<dbReference type="Proteomes" id="UP000193719">
    <property type="component" value="Unassembled WGS sequence"/>
</dbReference>
<reference evidence="1 2" key="2">
    <citation type="submission" date="2016-08" db="EMBL/GenBank/DDBJ databases">
        <title>Pervasive Adenine N6-methylation of Active Genes in Fungi.</title>
        <authorList>
            <consortium name="DOE Joint Genome Institute"/>
            <person name="Mondo S.J."/>
            <person name="Dannebaum R.O."/>
            <person name="Kuo R.C."/>
            <person name="Labutti K."/>
            <person name="Haridas S."/>
            <person name="Kuo A."/>
            <person name="Salamov A."/>
            <person name="Ahrendt S.R."/>
            <person name="Lipzen A."/>
            <person name="Sullivan W."/>
            <person name="Andreopoulos W.B."/>
            <person name="Clum A."/>
            <person name="Lindquist E."/>
            <person name="Daum C."/>
            <person name="Ramamoorthy G.K."/>
            <person name="Gryganskyi A."/>
            <person name="Culley D."/>
            <person name="Magnuson J.K."/>
            <person name="James T.Y."/>
            <person name="O'Malley M.A."/>
            <person name="Stajich J.E."/>
            <person name="Spatafora J.W."/>
            <person name="Visel A."/>
            <person name="Grigoriev I.V."/>
        </authorList>
    </citation>
    <scope>NUCLEOTIDE SEQUENCE [LARGE SCALE GENOMIC DNA]</scope>
    <source>
        <strain evidence="2">finn</strain>
    </source>
</reference>
<organism evidence="1 2">
    <name type="scientific">Piromyces finnis</name>
    <dbReference type="NCBI Taxonomy" id="1754191"/>
    <lineage>
        <taxon>Eukaryota</taxon>
        <taxon>Fungi</taxon>
        <taxon>Fungi incertae sedis</taxon>
        <taxon>Chytridiomycota</taxon>
        <taxon>Chytridiomycota incertae sedis</taxon>
        <taxon>Neocallimastigomycetes</taxon>
        <taxon>Neocallimastigales</taxon>
        <taxon>Neocallimastigaceae</taxon>
        <taxon>Piromyces</taxon>
    </lineage>
</organism>
<keyword evidence="2" id="KW-1185">Reference proteome</keyword>
<protein>
    <submittedName>
        <fullName evidence="1">Uncharacterized protein</fullName>
    </submittedName>
</protein>
<reference evidence="1 2" key="1">
    <citation type="submission" date="2016-08" db="EMBL/GenBank/DDBJ databases">
        <title>Genomes of anaerobic fungi encode conserved fungal cellulosomes for biomass hydrolysis.</title>
        <authorList>
            <consortium name="DOE Joint Genome Institute"/>
            <person name="Haitjema C.H."/>
            <person name="Gilmore S.P."/>
            <person name="Henske J.K."/>
            <person name="Solomon K.V."/>
            <person name="De Groot R."/>
            <person name="Kuo A."/>
            <person name="Mondo S.J."/>
            <person name="Salamov A.A."/>
            <person name="Labutti K."/>
            <person name="Zhao Z."/>
            <person name="Chiniquy J."/>
            <person name="Barry K."/>
            <person name="Brewer H.M."/>
            <person name="Purvine S.O."/>
            <person name="Wright A.T."/>
            <person name="Boxma B."/>
            <person name="Van Alen T."/>
            <person name="Hackstein J.H."/>
            <person name="Baker S.E."/>
            <person name="Grigoriev I.V."/>
            <person name="O'Malley M.A."/>
        </authorList>
    </citation>
    <scope>NUCLEOTIDE SEQUENCE [LARGE SCALE GENOMIC DNA]</scope>
    <source>
        <strain evidence="2">finn</strain>
    </source>
</reference>
<dbReference type="AlphaFoldDB" id="A0A1Y1V4A7"/>
<dbReference type="EMBL" id="MCFH01000033">
    <property type="protein sequence ID" value="ORX46918.1"/>
    <property type="molecule type" value="Genomic_DNA"/>
</dbReference>
<accession>A0A1Y1V4A7</accession>
<comment type="caution">
    <text evidence="1">The sequence shown here is derived from an EMBL/GenBank/DDBJ whole genome shotgun (WGS) entry which is preliminary data.</text>
</comment>
<evidence type="ECO:0000313" key="1">
    <source>
        <dbReference type="EMBL" id="ORX46918.1"/>
    </source>
</evidence>
<evidence type="ECO:0000313" key="2">
    <source>
        <dbReference type="Proteomes" id="UP000193719"/>
    </source>
</evidence>
<proteinExistence type="predicted"/>